<dbReference type="EMBL" id="JWZT01001996">
    <property type="protein sequence ID" value="KII70688.1"/>
    <property type="molecule type" value="Genomic_DNA"/>
</dbReference>
<evidence type="ECO:0000313" key="1">
    <source>
        <dbReference type="EMBL" id="KII70688.1"/>
    </source>
</evidence>
<organism evidence="1 2">
    <name type="scientific">Thelohanellus kitauei</name>
    <name type="common">Myxosporean</name>
    <dbReference type="NCBI Taxonomy" id="669202"/>
    <lineage>
        <taxon>Eukaryota</taxon>
        <taxon>Metazoa</taxon>
        <taxon>Cnidaria</taxon>
        <taxon>Myxozoa</taxon>
        <taxon>Myxosporea</taxon>
        <taxon>Bivalvulida</taxon>
        <taxon>Platysporina</taxon>
        <taxon>Myxobolidae</taxon>
        <taxon>Thelohanellus</taxon>
    </lineage>
</organism>
<proteinExistence type="predicted"/>
<dbReference type="AlphaFoldDB" id="A0A0C2JMV1"/>
<protein>
    <submittedName>
        <fullName evidence="1">Uncharacterized protein</fullName>
    </submittedName>
</protein>
<name>A0A0C2JMV1_THEKT</name>
<reference evidence="1 2" key="1">
    <citation type="journal article" date="2014" name="Genome Biol. Evol.">
        <title>The genome of the myxosporean Thelohanellus kitauei shows adaptations to nutrient acquisition within its fish host.</title>
        <authorList>
            <person name="Yang Y."/>
            <person name="Xiong J."/>
            <person name="Zhou Z."/>
            <person name="Huo F."/>
            <person name="Miao W."/>
            <person name="Ran C."/>
            <person name="Liu Y."/>
            <person name="Zhang J."/>
            <person name="Feng J."/>
            <person name="Wang M."/>
            <person name="Wang M."/>
            <person name="Wang L."/>
            <person name="Yao B."/>
        </authorList>
    </citation>
    <scope>NUCLEOTIDE SEQUENCE [LARGE SCALE GENOMIC DNA]</scope>
    <source>
        <strain evidence="1">Wuqing</strain>
    </source>
</reference>
<comment type="caution">
    <text evidence="1">The sequence shown here is derived from an EMBL/GenBank/DDBJ whole genome shotgun (WGS) entry which is preliminary data.</text>
</comment>
<gene>
    <name evidence="1" type="ORF">RF11_10620</name>
</gene>
<evidence type="ECO:0000313" key="2">
    <source>
        <dbReference type="Proteomes" id="UP000031668"/>
    </source>
</evidence>
<dbReference type="Proteomes" id="UP000031668">
    <property type="component" value="Unassembled WGS sequence"/>
</dbReference>
<keyword evidence="2" id="KW-1185">Reference proteome</keyword>
<sequence length="120" mass="14022">MIKVKFLNGIYTPPPYLQMRVDVKYYSVENSSLVNEEFETYHFLIGSCKSKDLFAFSYGNTTGIKIDVSIFLAVKSITHSEFRFTMREPIEVPFLLLEDMMSITLLVVRIALYQDYVWII</sequence>
<accession>A0A0C2JMV1</accession>